<organism evidence="1">
    <name type="scientific">marine sediment metagenome</name>
    <dbReference type="NCBI Taxonomy" id="412755"/>
    <lineage>
        <taxon>unclassified sequences</taxon>
        <taxon>metagenomes</taxon>
        <taxon>ecological metagenomes</taxon>
    </lineage>
</organism>
<proteinExistence type="predicted"/>
<gene>
    <name evidence="1" type="ORF">LCGC14_1700020</name>
</gene>
<evidence type="ECO:0000313" key="1">
    <source>
        <dbReference type="EMBL" id="KKM15041.1"/>
    </source>
</evidence>
<comment type="caution">
    <text evidence="1">The sequence shown here is derived from an EMBL/GenBank/DDBJ whole genome shotgun (WGS) entry which is preliminary data.</text>
</comment>
<accession>A0A0F9HI03</accession>
<reference evidence="1" key="1">
    <citation type="journal article" date="2015" name="Nature">
        <title>Complex archaea that bridge the gap between prokaryotes and eukaryotes.</title>
        <authorList>
            <person name="Spang A."/>
            <person name="Saw J.H."/>
            <person name="Jorgensen S.L."/>
            <person name="Zaremba-Niedzwiedzka K."/>
            <person name="Martijn J."/>
            <person name="Lind A.E."/>
            <person name="van Eijk R."/>
            <person name="Schleper C."/>
            <person name="Guy L."/>
            <person name="Ettema T.J."/>
        </authorList>
    </citation>
    <scope>NUCLEOTIDE SEQUENCE</scope>
</reference>
<name>A0A0F9HI03_9ZZZZ</name>
<dbReference type="AlphaFoldDB" id="A0A0F9HI03"/>
<sequence>MVDVESVRFALEGWEDKWIRPQAQGGFATIDSVDSDVEVIPTTMLEPPFYLWGVTLFWGDVYLSFIIDEEKPKDPFQRVAFDAYPKYVVEDWGSDLPDKDMPYIRRYSRVAGTSIPGPTQPLFAGVVPMIVGQYIPRPPDLFTYQTRILARLRTIDPFTLGVGSTQTTTVGSVLAYIQSITDVEAYIKSIQKATIKRKEYSEAEQTYKDACREKFNLSKKSKQFKSQLVKNLLENTEEGRTLLQSMKSTKNLVRKALVAPNKK</sequence>
<dbReference type="EMBL" id="LAZR01015003">
    <property type="protein sequence ID" value="KKM15041.1"/>
    <property type="molecule type" value="Genomic_DNA"/>
</dbReference>
<protein>
    <submittedName>
        <fullName evidence="1">Uncharacterized protein</fullName>
    </submittedName>
</protein>